<protein>
    <submittedName>
        <fullName evidence="1">Phosphonate C-P lyase system protein PhnG</fullName>
    </submittedName>
</protein>
<dbReference type="GO" id="GO:0016829">
    <property type="term" value="F:lyase activity"/>
    <property type="evidence" value="ECO:0007669"/>
    <property type="project" value="UniProtKB-KW"/>
</dbReference>
<gene>
    <name evidence="1" type="ORF">A2150_02740</name>
</gene>
<dbReference type="GO" id="GO:0019634">
    <property type="term" value="P:organic phosphonate metabolic process"/>
    <property type="evidence" value="ECO:0007669"/>
    <property type="project" value="InterPro"/>
</dbReference>
<dbReference type="Proteomes" id="UP000177925">
    <property type="component" value="Unassembled WGS sequence"/>
</dbReference>
<sequence>MDKDSQNIARSDWACVLAALPAGEIKAAADAIARTHEVHDVSLPQAGLGLLTLRDGAFHEPFYLGEVPVARAHVVVRTHDGHEASGGAVLIDDRARLARALAILDATLAARLPGWEAAAALVERGVAVRAQRDAQRLRILDRTRVDFALLGQTEEEEDDE</sequence>
<keyword evidence="1" id="KW-0456">Lyase</keyword>
<dbReference type="AlphaFoldDB" id="A0A1F6TFT8"/>
<dbReference type="InterPro" id="IPR009609">
    <property type="entry name" value="Phosphonate_metab_PhnG"/>
</dbReference>
<dbReference type="Pfam" id="PF06754">
    <property type="entry name" value="PhnG"/>
    <property type="match status" value="1"/>
</dbReference>
<reference evidence="1 2" key="1">
    <citation type="journal article" date="2016" name="Nat. Commun.">
        <title>Thousands of microbial genomes shed light on interconnected biogeochemical processes in an aquifer system.</title>
        <authorList>
            <person name="Anantharaman K."/>
            <person name="Brown C.T."/>
            <person name="Hug L.A."/>
            <person name="Sharon I."/>
            <person name="Castelle C.J."/>
            <person name="Probst A.J."/>
            <person name="Thomas B.C."/>
            <person name="Singh A."/>
            <person name="Wilkins M.J."/>
            <person name="Karaoz U."/>
            <person name="Brodie E.L."/>
            <person name="Williams K.H."/>
            <person name="Hubbard S.S."/>
            <person name="Banfield J.F."/>
        </authorList>
    </citation>
    <scope>NUCLEOTIDE SEQUENCE [LARGE SCALE GENOMIC DNA]</scope>
</reference>
<comment type="caution">
    <text evidence="1">The sequence shown here is derived from an EMBL/GenBank/DDBJ whole genome shotgun (WGS) entry which is preliminary data.</text>
</comment>
<proteinExistence type="predicted"/>
<dbReference type="EMBL" id="MFSS01000032">
    <property type="protein sequence ID" value="OGI43972.1"/>
    <property type="molecule type" value="Genomic_DNA"/>
</dbReference>
<accession>A0A1F6TFT8</accession>
<organism evidence="1 2">
    <name type="scientific">Candidatus Muproteobacteria bacterium RBG_16_64_11</name>
    <dbReference type="NCBI Taxonomy" id="1817758"/>
    <lineage>
        <taxon>Bacteria</taxon>
        <taxon>Pseudomonadati</taxon>
        <taxon>Pseudomonadota</taxon>
        <taxon>Candidatus Muproteobacteria</taxon>
    </lineage>
</organism>
<evidence type="ECO:0000313" key="2">
    <source>
        <dbReference type="Proteomes" id="UP000177925"/>
    </source>
</evidence>
<dbReference type="GO" id="GO:0015716">
    <property type="term" value="P:organic phosphonate transport"/>
    <property type="evidence" value="ECO:0007669"/>
    <property type="project" value="InterPro"/>
</dbReference>
<dbReference type="NCBIfam" id="TIGR03293">
    <property type="entry name" value="PhnG_redo"/>
    <property type="match status" value="1"/>
</dbReference>
<name>A0A1F6TFT8_9PROT</name>
<evidence type="ECO:0000313" key="1">
    <source>
        <dbReference type="EMBL" id="OGI43972.1"/>
    </source>
</evidence>
<dbReference type="STRING" id="1817758.A2150_02740"/>